<dbReference type="InterPro" id="IPR020588">
    <property type="entry name" value="RecA_ATP-bd"/>
</dbReference>
<dbReference type="SUPFAM" id="SSF52540">
    <property type="entry name" value="P-loop containing nucleoside triphosphate hydrolases"/>
    <property type="match status" value="1"/>
</dbReference>
<evidence type="ECO:0000259" key="1">
    <source>
        <dbReference type="PROSITE" id="PS50162"/>
    </source>
</evidence>
<dbReference type="Pfam" id="PF00154">
    <property type="entry name" value="RecA_N"/>
    <property type="match status" value="1"/>
</dbReference>
<dbReference type="InterPro" id="IPR027417">
    <property type="entry name" value="P-loop_NTPase"/>
</dbReference>
<evidence type="ECO:0000313" key="2">
    <source>
        <dbReference type="EMBL" id="HHK68296.1"/>
    </source>
</evidence>
<dbReference type="AlphaFoldDB" id="A0A7C5LDZ1"/>
<dbReference type="SMART" id="SM00382">
    <property type="entry name" value="AAA"/>
    <property type="match status" value="1"/>
</dbReference>
<gene>
    <name evidence="2" type="ORF">ENM11_03970</name>
</gene>
<accession>A0A7C5LDZ1</accession>
<dbReference type="GO" id="GO:0005524">
    <property type="term" value="F:ATP binding"/>
    <property type="evidence" value="ECO:0007669"/>
    <property type="project" value="InterPro"/>
</dbReference>
<reference evidence="2" key="1">
    <citation type="journal article" date="2020" name="mSystems">
        <title>Genome- and Community-Level Interaction Insights into Carbon Utilization and Element Cycling Functions of Hydrothermarchaeota in Hydrothermal Sediment.</title>
        <authorList>
            <person name="Zhou Z."/>
            <person name="Liu Y."/>
            <person name="Xu W."/>
            <person name="Pan J."/>
            <person name="Luo Z.H."/>
            <person name="Li M."/>
        </authorList>
    </citation>
    <scope>NUCLEOTIDE SEQUENCE [LARGE SCALE GENOMIC DNA]</scope>
    <source>
        <strain evidence="2">SpSt-1056</strain>
    </source>
</reference>
<dbReference type="PROSITE" id="PS50162">
    <property type="entry name" value="RECA_2"/>
    <property type="match status" value="1"/>
</dbReference>
<sequence length="227" mass="25441">MKTVKRCWKHSLDGLAGKNPGVGDFFTGLFRQGVSYLLYGEDKVGKTTLALSAAAKIMEKGLRVLWVDCGARLYFPRVKQLVKTNLDKMYVTQPRSFREQLESIVNVHDLLPTDTRLVVCDDFTHLHRLELSGKVSQDLTVYEALTFQAALLKNLAVTRNISVLVVGLVHEIPVLNVTAPVAGRIVSFWADCVVKLQRKNSIREAVEEKPGSRKISFTIREEGVKMV</sequence>
<organism evidence="2">
    <name type="scientific">Caldiarchaeum subterraneum</name>
    <dbReference type="NCBI Taxonomy" id="311458"/>
    <lineage>
        <taxon>Archaea</taxon>
        <taxon>Nitrososphaerota</taxon>
        <taxon>Candidatus Caldarchaeales</taxon>
        <taxon>Candidatus Caldarchaeaceae</taxon>
        <taxon>Candidatus Caldarchaeum</taxon>
    </lineage>
</organism>
<dbReference type="GO" id="GO:0006281">
    <property type="term" value="P:DNA repair"/>
    <property type="evidence" value="ECO:0007669"/>
    <property type="project" value="InterPro"/>
</dbReference>
<dbReference type="InterPro" id="IPR049428">
    <property type="entry name" value="RecA-like_N"/>
</dbReference>
<proteinExistence type="predicted"/>
<name>A0A7C5LDZ1_CALS0</name>
<dbReference type="GO" id="GO:0140664">
    <property type="term" value="F:ATP-dependent DNA damage sensor activity"/>
    <property type="evidence" value="ECO:0007669"/>
    <property type="project" value="InterPro"/>
</dbReference>
<protein>
    <recommendedName>
        <fullName evidence="1">RecA family profile 1 domain-containing protein</fullName>
    </recommendedName>
</protein>
<dbReference type="GO" id="GO:0003677">
    <property type="term" value="F:DNA binding"/>
    <property type="evidence" value="ECO:0007669"/>
    <property type="project" value="InterPro"/>
</dbReference>
<dbReference type="EMBL" id="DRWN01000028">
    <property type="protein sequence ID" value="HHK68296.1"/>
    <property type="molecule type" value="Genomic_DNA"/>
</dbReference>
<feature type="domain" description="RecA family profile 1" evidence="1">
    <location>
        <begin position="1"/>
        <end position="169"/>
    </location>
</feature>
<dbReference type="InterPro" id="IPR003593">
    <property type="entry name" value="AAA+_ATPase"/>
</dbReference>
<comment type="caution">
    <text evidence="2">The sequence shown here is derived from an EMBL/GenBank/DDBJ whole genome shotgun (WGS) entry which is preliminary data.</text>
</comment>
<dbReference type="Gene3D" id="3.40.50.300">
    <property type="entry name" value="P-loop containing nucleotide triphosphate hydrolases"/>
    <property type="match status" value="1"/>
</dbReference>